<sequence length="408" mass="39261">MAPAAGAGVGGLDVAGSGSSPFAPGGQMQPNPLGSVAGTPNGSALQPDSRQPLSLANPGDDASSAPEHVGHVGGGGGRRMRPPDFRSMLQGDDGPTSGASANVMMPSSSPAQAVGAGVSGVNGVEIASSATSVPPPAQGFLAGPTSALGQDSSLPANPMNPAVGAANVPGPALGGNLGGGGLGGGRRMRPPDFRSILQGDEPAGVPANVAMPSMAPAAGAGVGGLDVAGSGSSPFAPGGQMQPNPLGSVAGIPNGSALQPDSRQPLSLANPGDDASSAPEHVGHVGGGGGRRMRPPDFRSMLQGDDGPTSAGIPKSAVSPDGAGQGPLDGRWNPSAANGVSQDNAVFGNAGNALHMGPTAGLKMQDDPGSAPKPSVASDPFGLDDLSGGYVPSAPSAPRRRRPRAGQL</sequence>
<comment type="caution">
    <text evidence="2">The sequence shown here is derived from an EMBL/GenBank/DDBJ whole genome shotgun (WGS) entry which is preliminary data.</text>
</comment>
<feature type="compositionally biased region" description="Polar residues" evidence="1">
    <location>
        <begin position="335"/>
        <end position="344"/>
    </location>
</feature>
<name>A0A812V9S4_9DINO</name>
<feature type="compositionally biased region" description="Basic residues" evidence="1">
    <location>
        <begin position="398"/>
        <end position="408"/>
    </location>
</feature>
<feature type="compositionally biased region" description="Polar residues" evidence="1">
    <location>
        <begin position="256"/>
        <end position="267"/>
    </location>
</feature>
<accession>A0A812V9S4</accession>
<evidence type="ECO:0000313" key="3">
    <source>
        <dbReference type="Proteomes" id="UP000604046"/>
    </source>
</evidence>
<dbReference type="EMBL" id="CAJNDS010002843">
    <property type="protein sequence ID" value="CAE7615963.1"/>
    <property type="molecule type" value="Genomic_DNA"/>
</dbReference>
<protein>
    <submittedName>
        <fullName evidence="2">Uncharacterized protein</fullName>
    </submittedName>
</protein>
<reference evidence="2" key="1">
    <citation type="submission" date="2021-02" db="EMBL/GenBank/DDBJ databases">
        <authorList>
            <person name="Dougan E. K."/>
            <person name="Rhodes N."/>
            <person name="Thang M."/>
            <person name="Chan C."/>
        </authorList>
    </citation>
    <scope>NUCLEOTIDE SEQUENCE</scope>
</reference>
<feature type="compositionally biased region" description="Polar residues" evidence="1">
    <location>
        <begin position="28"/>
        <end position="54"/>
    </location>
</feature>
<feature type="region of interest" description="Disordered" evidence="1">
    <location>
        <begin position="231"/>
        <end position="408"/>
    </location>
</feature>
<evidence type="ECO:0000256" key="1">
    <source>
        <dbReference type="SAM" id="MobiDB-lite"/>
    </source>
</evidence>
<proteinExistence type="predicted"/>
<dbReference type="AlphaFoldDB" id="A0A812V9S4"/>
<gene>
    <name evidence="2" type="ORF">SNAT2548_LOCUS35015</name>
</gene>
<organism evidence="2 3">
    <name type="scientific">Symbiodinium natans</name>
    <dbReference type="NCBI Taxonomy" id="878477"/>
    <lineage>
        <taxon>Eukaryota</taxon>
        <taxon>Sar</taxon>
        <taxon>Alveolata</taxon>
        <taxon>Dinophyceae</taxon>
        <taxon>Suessiales</taxon>
        <taxon>Symbiodiniaceae</taxon>
        <taxon>Symbiodinium</taxon>
    </lineage>
</organism>
<feature type="compositionally biased region" description="Low complexity" evidence="1">
    <location>
        <begin position="14"/>
        <end position="26"/>
    </location>
</feature>
<evidence type="ECO:0000313" key="2">
    <source>
        <dbReference type="EMBL" id="CAE7615963.1"/>
    </source>
</evidence>
<feature type="region of interest" description="Disordered" evidence="1">
    <location>
        <begin position="1"/>
        <end position="108"/>
    </location>
</feature>
<keyword evidence="3" id="KW-1185">Reference proteome</keyword>
<dbReference type="Proteomes" id="UP000604046">
    <property type="component" value="Unassembled WGS sequence"/>
</dbReference>